<sequence length="519" mass="57669">MFRQLARPANSRYMRTWLARLQSTVATTELPPETIKIVPSVADLTQPDHVAKDFEGSLVAHLLNRNLVESLTSDDLYALTEPGAQKLKLYCGADPSASSLHLGNLLPLMVLLHFTLRGHDVVGLVGGATGAVGDPSGRQTERDEMDANQRESNVDIIQKQILDFLKGGIEYAKLRNIDVSQDGSKFGNVESVNNAEWWKDIKLLDFLATYGRHIRVSQMLARDSILSRLESQLGIGFNEFTYQILQAYDFWHLFKNRGVNIQVGGNDQWGNITAGTDLISRIQRHFGGIYKDNKEAPAYGMTVPLLTTPSGQKFGKSAGNAVFISSKLTTPFQMFQFFINAQDEMVAKLLKVLTLIPLDVIEGTILPQHSEDPGLRIAQRILAREVVDLIHGPGIGDEMAYITSFLFPTPDQPFDDEITASKLISKFSKSGIMQTVSLSQFPDANDIKMSTLLSVIFDKSKNETKNLIKAGGVYFGIDRDQFVDPDDVVLFDRTNHLIDGQLLLVRAGKQKYHVVNITD</sequence>
<dbReference type="OrthoDB" id="337870at2759"/>
<evidence type="ECO:0000256" key="1">
    <source>
        <dbReference type="ARBA" id="ARBA00013160"/>
    </source>
</evidence>
<dbReference type="Gene3D" id="3.40.50.620">
    <property type="entry name" value="HUPs"/>
    <property type="match status" value="1"/>
</dbReference>
<dbReference type="CDD" id="cd00805">
    <property type="entry name" value="TyrRS_core"/>
    <property type="match status" value="1"/>
</dbReference>
<dbReference type="GO" id="GO:0006437">
    <property type="term" value="P:tyrosyl-tRNA aminoacylation"/>
    <property type="evidence" value="ECO:0007669"/>
    <property type="project" value="InterPro"/>
</dbReference>
<dbReference type="InterPro" id="IPR002305">
    <property type="entry name" value="aa-tRNA-synth_Ic"/>
</dbReference>
<evidence type="ECO:0000256" key="8">
    <source>
        <dbReference type="ARBA" id="ARBA00048248"/>
    </source>
</evidence>
<dbReference type="GO" id="GO:0005739">
    <property type="term" value="C:mitochondrion"/>
    <property type="evidence" value="ECO:0007669"/>
    <property type="project" value="TreeGrafter"/>
</dbReference>
<evidence type="ECO:0000256" key="7">
    <source>
        <dbReference type="ARBA" id="ARBA00033323"/>
    </source>
</evidence>
<proteinExistence type="inferred from homology"/>
<dbReference type="STRING" id="45354.A0A1L0DS83"/>
<evidence type="ECO:0000256" key="5">
    <source>
        <dbReference type="ARBA" id="ARBA00022917"/>
    </source>
</evidence>
<dbReference type="GO" id="GO:0003723">
    <property type="term" value="F:RNA binding"/>
    <property type="evidence" value="ECO:0007669"/>
    <property type="project" value="InterPro"/>
</dbReference>
<dbReference type="EMBL" id="LT635760">
    <property type="protein sequence ID" value="SGZ55222.1"/>
    <property type="molecule type" value="Genomic_DNA"/>
</dbReference>
<dbReference type="AlphaFoldDB" id="A0A1L0DS83"/>
<dbReference type="NCBIfam" id="TIGR00234">
    <property type="entry name" value="tyrS"/>
    <property type="match status" value="1"/>
</dbReference>
<comment type="catalytic activity">
    <reaction evidence="8 9">
        <text>tRNA(Tyr) + L-tyrosine + ATP = L-tyrosyl-tRNA(Tyr) + AMP + diphosphate + H(+)</text>
        <dbReference type="Rhea" id="RHEA:10220"/>
        <dbReference type="Rhea" id="RHEA-COMP:9706"/>
        <dbReference type="Rhea" id="RHEA-COMP:9707"/>
        <dbReference type="ChEBI" id="CHEBI:15378"/>
        <dbReference type="ChEBI" id="CHEBI:30616"/>
        <dbReference type="ChEBI" id="CHEBI:33019"/>
        <dbReference type="ChEBI" id="CHEBI:58315"/>
        <dbReference type="ChEBI" id="CHEBI:78442"/>
        <dbReference type="ChEBI" id="CHEBI:78536"/>
        <dbReference type="ChEBI" id="CHEBI:456215"/>
        <dbReference type="EC" id="6.1.1.1"/>
    </reaction>
</comment>
<gene>
    <name evidence="10" type="ORF">SAMEA4029010_CIC11G00000000181</name>
</gene>
<dbReference type="PANTHER" id="PTHR11766">
    <property type="entry name" value="TYROSYL-TRNA SYNTHETASE"/>
    <property type="match status" value="1"/>
</dbReference>
<protein>
    <recommendedName>
        <fullName evidence="1 9">Tyrosine--tRNA ligase</fullName>
        <ecNumber evidence="1 9">6.1.1.1</ecNumber>
    </recommendedName>
    <alternativeName>
        <fullName evidence="7 9">Tyrosyl-tRNA synthetase</fullName>
    </alternativeName>
</protein>
<dbReference type="GO" id="GO:0005524">
    <property type="term" value="F:ATP binding"/>
    <property type="evidence" value="ECO:0007669"/>
    <property type="project" value="UniProtKB-KW"/>
</dbReference>
<dbReference type="Gene3D" id="1.10.240.10">
    <property type="entry name" value="Tyrosyl-Transfer RNA Synthetase"/>
    <property type="match status" value="1"/>
</dbReference>
<keyword evidence="5 9" id="KW-0648">Protein biosynthesis</keyword>
<keyword evidence="11" id="KW-1185">Reference proteome</keyword>
<dbReference type="PANTHER" id="PTHR11766:SF0">
    <property type="entry name" value="TYROSINE--TRNA LIGASE, MITOCHONDRIAL"/>
    <property type="match status" value="1"/>
</dbReference>
<dbReference type="PRINTS" id="PR01040">
    <property type="entry name" value="TRNASYNTHTYR"/>
</dbReference>
<dbReference type="InterPro" id="IPR036986">
    <property type="entry name" value="S4_RNA-bd_sf"/>
</dbReference>
<evidence type="ECO:0000256" key="3">
    <source>
        <dbReference type="ARBA" id="ARBA00022741"/>
    </source>
</evidence>
<evidence type="ECO:0000313" key="11">
    <source>
        <dbReference type="Proteomes" id="UP000182334"/>
    </source>
</evidence>
<keyword evidence="4 9" id="KW-0067">ATP-binding</keyword>
<dbReference type="GO" id="GO:0005829">
    <property type="term" value="C:cytosol"/>
    <property type="evidence" value="ECO:0007669"/>
    <property type="project" value="TreeGrafter"/>
</dbReference>
<dbReference type="EC" id="6.1.1.1" evidence="1 9"/>
<keyword evidence="6 9" id="KW-0030">Aminoacyl-tRNA synthetase</keyword>
<reference evidence="10 11" key="1">
    <citation type="submission" date="2016-10" db="EMBL/GenBank/DDBJ databases">
        <authorList>
            <person name="de Groot N.N."/>
        </authorList>
    </citation>
    <scope>NUCLEOTIDE SEQUENCE [LARGE SCALE GENOMIC DNA]</scope>
    <source>
        <strain evidence="10 11">CBS 141442</strain>
    </source>
</reference>
<dbReference type="Pfam" id="PF00579">
    <property type="entry name" value="tRNA-synt_1b"/>
    <property type="match status" value="1"/>
</dbReference>
<evidence type="ECO:0000256" key="6">
    <source>
        <dbReference type="ARBA" id="ARBA00023146"/>
    </source>
</evidence>
<evidence type="ECO:0000256" key="2">
    <source>
        <dbReference type="ARBA" id="ARBA00022598"/>
    </source>
</evidence>
<keyword evidence="2 9" id="KW-0436">Ligase</keyword>
<evidence type="ECO:0000256" key="9">
    <source>
        <dbReference type="RuleBase" id="RU361234"/>
    </source>
</evidence>
<name>A0A1L0DS83_9ASCO</name>
<dbReference type="InterPro" id="IPR002307">
    <property type="entry name" value="Tyr-tRNA-ligase"/>
</dbReference>
<evidence type="ECO:0000256" key="4">
    <source>
        <dbReference type="ARBA" id="ARBA00022840"/>
    </source>
</evidence>
<dbReference type="Gene3D" id="3.10.290.10">
    <property type="entry name" value="RNA-binding S4 domain"/>
    <property type="match status" value="1"/>
</dbReference>
<dbReference type="Proteomes" id="UP000182334">
    <property type="component" value="Chromosome V"/>
</dbReference>
<keyword evidence="3 9" id="KW-0547">Nucleotide-binding</keyword>
<accession>A0A1L0DS83</accession>
<organism evidence="10 11">
    <name type="scientific">Sungouiella intermedia</name>
    <dbReference type="NCBI Taxonomy" id="45354"/>
    <lineage>
        <taxon>Eukaryota</taxon>
        <taxon>Fungi</taxon>
        <taxon>Dikarya</taxon>
        <taxon>Ascomycota</taxon>
        <taxon>Saccharomycotina</taxon>
        <taxon>Pichiomycetes</taxon>
        <taxon>Metschnikowiaceae</taxon>
        <taxon>Sungouiella</taxon>
    </lineage>
</organism>
<evidence type="ECO:0000313" key="10">
    <source>
        <dbReference type="EMBL" id="SGZ55222.1"/>
    </source>
</evidence>
<dbReference type="InterPro" id="IPR024088">
    <property type="entry name" value="Tyr-tRNA-ligase_bac-type"/>
</dbReference>
<dbReference type="GO" id="GO:0004831">
    <property type="term" value="F:tyrosine-tRNA ligase activity"/>
    <property type="evidence" value="ECO:0007669"/>
    <property type="project" value="UniProtKB-EC"/>
</dbReference>
<comment type="similarity">
    <text evidence="9">Belongs to the class-I aminoacyl-tRNA synthetase family.</text>
</comment>
<dbReference type="SUPFAM" id="SSF52374">
    <property type="entry name" value="Nucleotidylyl transferase"/>
    <property type="match status" value="1"/>
</dbReference>
<dbReference type="InterPro" id="IPR014729">
    <property type="entry name" value="Rossmann-like_a/b/a_fold"/>
</dbReference>
<dbReference type="FunFam" id="1.10.240.10:FF:000001">
    <property type="entry name" value="Tyrosine--tRNA ligase"/>
    <property type="match status" value="1"/>
</dbReference>